<name>A0ABD2YT12_9GENT</name>
<proteinExistence type="predicted"/>
<evidence type="ECO:0000313" key="2">
    <source>
        <dbReference type="Proteomes" id="UP001630127"/>
    </source>
</evidence>
<reference evidence="1 2" key="1">
    <citation type="submission" date="2024-11" db="EMBL/GenBank/DDBJ databases">
        <title>A near-complete genome assembly of Cinchona calisaya.</title>
        <authorList>
            <person name="Lian D.C."/>
            <person name="Zhao X.W."/>
            <person name="Wei L."/>
        </authorList>
    </citation>
    <scope>NUCLEOTIDE SEQUENCE [LARGE SCALE GENOMIC DNA]</scope>
    <source>
        <tissue evidence="1">Nenye</tissue>
    </source>
</reference>
<organism evidence="1 2">
    <name type="scientific">Cinchona calisaya</name>
    <dbReference type="NCBI Taxonomy" id="153742"/>
    <lineage>
        <taxon>Eukaryota</taxon>
        <taxon>Viridiplantae</taxon>
        <taxon>Streptophyta</taxon>
        <taxon>Embryophyta</taxon>
        <taxon>Tracheophyta</taxon>
        <taxon>Spermatophyta</taxon>
        <taxon>Magnoliopsida</taxon>
        <taxon>eudicotyledons</taxon>
        <taxon>Gunneridae</taxon>
        <taxon>Pentapetalae</taxon>
        <taxon>asterids</taxon>
        <taxon>lamiids</taxon>
        <taxon>Gentianales</taxon>
        <taxon>Rubiaceae</taxon>
        <taxon>Cinchonoideae</taxon>
        <taxon>Cinchoneae</taxon>
        <taxon>Cinchona</taxon>
    </lineage>
</organism>
<evidence type="ECO:0000313" key="1">
    <source>
        <dbReference type="EMBL" id="KAL3510500.1"/>
    </source>
</evidence>
<gene>
    <name evidence="1" type="ORF">ACH5RR_029901</name>
</gene>
<evidence type="ECO:0008006" key="3">
    <source>
        <dbReference type="Google" id="ProtNLM"/>
    </source>
</evidence>
<comment type="caution">
    <text evidence="1">The sequence shown here is derived from an EMBL/GenBank/DDBJ whole genome shotgun (WGS) entry which is preliminary data.</text>
</comment>
<dbReference type="EMBL" id="JBJUIK010000012">
    <property type="protein sequence ID" value="KAL3510500.1"/>
    <property type="molecule type" value="Genomic_DNA"/>
</dbReference>
<keyword evidence="2" id="KW-1185">Reference proteome</keyword>
<dbReference type="Proteomes" id="UP001630127">
    <property type="component" value="Unassembled WGS sequence"/>
</dbReference>
<sequence length="102" mass="11930">MYTHKVVGDEPFNLSSQAEQCWYMADPINSNWNVVIKMARRDNFDVYSRFHDHEANFPQQLDEHLIARNEDVGWVRQGVEPIIVDILTNPIDDVQRNDNDDG</sequence>
<dbReference type="AlphaFoldDB" id="A0ABD2YT12"/>
<protein>
    <recommendedName>
        <fullName evidence="3">DUF4216 domain-containing protein</fullName>
    </recommendedName>
</protein>
<accession>A0ABD2YT12</accession>